<evidence type="ECO:0000313" key="2">
    <source>
        <dbReference type="Proteomes" id="UP000257109"/>
    </source>
</evidence>
<gene>
    <name evidence="1" type="ORF">CR513_56608</name>
</gene>
<feature type="non-terminal residue" evidence="1">
    <location>
        <position position="1"/>
    </location>
</feature>
<name>A0A371EFJ0_MUCPR</name>
<dbReference type="EMBL" id="QJKJ01014222">
    <property type="protein sequence ID" value="RDX64797.1"/>
    <property type="molecule type" value="Genomic_DNA"/>
</dbReference>
<protein>
    <submittedName>
        <fullName evidence="1">Uncharacterized protein</fullName>
    </submittedName>
</protein>
<organism evidence="1 2">
    <name type="scientific">Mucuna pruriens</name>
    <name type="common">Velvet bean</name>
    <name type="synonym">Dolichos pruriens</name>
    <dbReference type="NCBI Taxonomy" id="157652"/>
    <lineage>
        <taxon>Eukaryota</taxon>
        <taxon>Viridiplantae</taxon>
        <taxon>Streptophyta</taxon>
        <taxon>Embryophyta</taxon>
        <taxon>Tracheophyta</taxon>
        <taxon>Spermatophyta</taxon>
        <taxon>Magnoliopsida</taxon>
        <taxon>eudicotyledons</taxon>
        <taxon>Gunneridae</taxon>
        <taxon>Pentapetalae</taxon>
        <taxon>rosids</taxon>
        <taxon>fabids</taxon>
        <taxon>Fabales</taxon>
        <taxon>Fabaceae</taxon>
        <taxon>Papilionoideae</taxon>
        <taxon>50 kb inversion clade</taxon>
        <taxon>NPAAA clade</taxon>
        <taxon>indigoferoid/millettioid clade</taxon>
        <taxon>Phaseoleae</taxon>
        <taxon>Mucuna</taxon>
    </lineage>
</organism>
<evidence type="ECO:0000313" key="1">
    <source>
        <dbReference type="EMBL" id="RDX64797.1"/>
    </source>
</evidence>
<accession>A0A371EFJ0</accession>
<sequence length="149" mass="17402">MVDHVEEKVQIATNKAAFWKDKYVKLAWLENQAIMDIPRSLLMAEGMVDLFKTPYEISQLLELCRRLYDTYHAYHLSYLTYINTRKGKLTASFHRYNTRSKTKNMEHAIEKLEQQNLVLRGEMGQMKEPMNKIFELLTQGATINAVVSA</sequence>
<dbReference type="AlphaFoldDB" id="A0A371EFJ0"/>
<dbReference type="Proteomes" id="UP000257109">
    <property type="component" value="Unassembled WGS sequence"/>
</dbReference>
<comment type="caution">
    <text evidence="1">The sequence shown here is derived from an EMBL/GenBank/DDBJ whole genome shotgun (WGS) entry which is preliminary data.</text>
</comment>
<reference evidence="1" key="1">
    <citation type="submission" date="2018-05" db="EMBL/GenBank/DDBJ databases">
        <title>Draft genome of Mucuna pruriens seed.</title>
        <authorList>
            <person name="Nnadi N.E."/>
            <person name="Vos R."/>
            <person name="Hasami M.H."/>
            <person name="Devisetty U.K."/>
            <person name="Aguiy J.C."/>
        </authorList>
    </citation>
    <scope>NUCLEOTIDE SEQUENCE [LARGE SCALE GENOMIC DNA]</scope>
    <source>
        <strain evidence="1">JCA_2017</strain>
    </source>
</reference>
<keyword evidence="2" id="KW-1185">Reference proteome</keyword>
<proteinExistence type="predicted"/>